<feature type="region of interest" description="Disordered" evidence="9">
    <location>
        <begin position="267"/>
        <end position="309"/>
    </location>
</feature>
<dbReference type="PANTHER" id="PTHR10910:SF62">
    <property type="entry name" value="AT07585P-RELATED"/>
    <property type="match status" value="1"/>
</dbReference>
<dbReference type="Pfam" id="PF00035">
    <property type="entry name" value="dsrm"/>
    <property type="match status" value="2"/>
</dbReference>
<dbReference type="Pfam" id="PF02137">
    <property type="entry name" value="A_deamin"/>
    <property type="match status" value="1"/>
</dbReference>
<comment type="subcellular location">
    <subcellularLocation>
        <location evidence="1">Nucleus</location>
    </subcellularLocation>
</comment>
<dbReference type="Proteomes" id="UP001519460">
    <property type="component" value="Unassembled WGS sequence"/>
</dbReference>
<dbReference type="SMART" id="SM00358">
    <property type="entry name" value="DSRM"/>
    <property type="match status" value="2"/>
</dbReference>
<evidence type="ECO:0000256" key="8">
    <source>
        <dbReference type="PROSITE-ProRule" id="PRU00266"/>
    </source>
</evidence>
<evidence type="ECO:0000256" key="4">
    <source>
        <dbReference type="ARBA" id="ARBA00022801"/>
    </source>
</evidence>
<feature type="compositionally biased region" description="Acidic residues" evidence="9">
    <location>
        <begin position="126"/>
        <end position="136"/>
    </location>
</feature>
<dbReference type="PANTHER" id="PTHR10910">
    <property type="entry name" value="EUKARYOTE SPECIFIC DSRNA BINDING PROTEIN"/>
    <property type="match status" value="1"/>
</dbReference>
<proteinExistence type="predicted"/>
<dbReference type="CDD" id="cd19898">
    <property type="entry name" value="DSRM_RED1_rpt2"/>
    <property type="match status" value="1"/>
</dbReference>
<dbReference type="SMART" id="SM00552">
    <property type="entry name" value="ADEAMc"/>
    <property type="match status" value="1"/>
</dbReference>
<evidence type="ECO:0000256" key="1">
    <source>
        <dbReference type="ARBA" id="ARBA00004123"/>
    </source>
</evidence>
<dbReference type="PROSITE" id="PS50141">
    <property type="entry name" value="A_DEAMIN_EDITASE"/>
    <property type="match status" value="1"/>
</dbReference>
<evidence type="ECO:0000256" key="3">
    <source>
        <dbReference type="ARBA" id="ARBA00022737"/>
    </source>
</evidence>
<dbReference type="PROSITE" id="PS50137">
    <property type="entry name" value="DS_RBD"/>
    <property type="match status" value="2"/>
</dbReference>
<reference evidence="12 13" key="1">
    <citation type="journal article" date="2023" name="Sci. Data">
        <title>Genome assembly of the Korean intertidal mud-creeper Batillaria attramentaria.</title>
        <authorList>
            <person name="Patra A.K."/>
            <person name="Ho P.T."/>
            <person name="Jun S."/>
            <person name="Lee S.J."/>
            <person name="Kim Y."/>
            <person name="Won Y.J."/>
        </authorList>
    </citation>
    <scope>NUCLEOTIDE SEQUENCE [LARGE SCALE GENOMIC DNA]</scope>
    <source>
        <strain evidence="12">Wonlab-2016</strain>
    </source>
</reference>
<evidence type="ECO:0000259" key="10">
    <source>
        <dbReference type="PROSITE" id="PS50137"/>
    </source>
</evidence>
<dbReference type="SUPFAM" id="SSF54768">
    <property type="entry name" value="dsRNA-binding domain-like"/>
    <property type="match status" value="2"/>
</dbReference>
<evidence type="ECO:0000259" key="11">
    <source>
        <dbReference type="PROSITE" id="PS50141"/>
    </source>
</evidence>
<gene>
    <name evidence="12" type="ORF">BaRGS_00016013</name>
</gene>
<dbReference type="InterPro" id="IPR002466">
    <property type="entry name" value="A_deamin"/>
</dbReference>
<dbReference type="GO" id="GO:0046872">
    <property type="term" value="F:metal ion binding"/>
    <property type="evidence" value="ECO:0007669"/>
    <property type="project" value="UniProtKB-KW"/>
</dbReference>
<evidence type="ECO:0000256" key="2">
    <source>
        <dbReference type="ARBA" id="ARBA00022723"/>
    </source>
</evidence>
<protein>
    <recommendedName>
        <fullName evidence="14">Double-stranded RNA-specific editase 1</fullName>
    </recommendedName>
</protein>
<name>A0ABD0L0G6_9CAEN</name>
<feature type="region of interest" description="Disordered" evidence="9">
    <location>
        <begin position="87"/>
        <end position="164"/>
    </location>
</feature>
<dbReference type="GO" id="GO:0019239">
    <property type="term" value="F:deaminase activity"/>
    <property type="evidence" value="ECO:0007669"/>
    <property type="project" value="UniProtKB-ARBA"/>
</dbReference>
<keyword evidence="2" id="KW-0479">Metal-binding</keyword>
<dbReference type="FunFam" id="3.30.160.20:FF:000011">
    <property type="entry name" value="double-stranded RNA-specific editase 1 isoform X1"/>
    <property type="match status" value="1"/>
</dbReference>
<keyword evidence="7" id="KW-0539">Nucleus</keyword>
<dbReference type="InterPro" id="IPR044459">
    <property type="entry name" value="ADAR2_DSRM_2"/>
</dbReference>
<accession>A0ABD0L0G6</accession>
<keyword evidence="13" id="KW-1185">Reference proteome</keyword>
<keyword evidence="5" id="KW-0862">Zinc</keyword>
<dbReference type="GO" id="GO:0003723">
    <property type="term" value="F:RNA binding"/>
    <property type="evidence" value="ECO:0007669"/>
    <property type="project" value="UniProtKB-UniRule"/>
</dbReference>
<dbReference type="GO" id="GO:0005634">
    <property type="term" value="C:nucleus"/>
    <property type="evidence" value="ECO:0007669"/>
    <property type="project" value="UniProtKB-SubCell"/>
</dbReference>
<keyword evidence="4" id="KW-0378">Hydrolase</keyword>
<evidence type="ECO:0000256" key="5">
    <source>
        <dbReference type="ARBA" id="ARBA00022833"/>
    </source>
</evidence>
<feature type="compositionally biased region" description="Basic residues" evidence="9">
    <location>
        <begin position="150"/>
        <end position="159"/>
    </location>
</feature>
<keyword evidence="3" id="KW-0677">Repeat</keyword>
<dbReference type="Gene3D" id="3.30.160.20">
    <property type="match status" value="2"/>
</dbReference>
<feature type="domain" description="DRBM" evidence="10">
    <location>
        <begin position="308"/>
        <end position="371"/>
    </location>
</feature>
<dbReference type="AlphaFoldDB" id="A0ABD0L0G6"/>
<evidence type="ECO:0000256" key="6">
    <source>
        <dbReference type="ARBA" id="ARBA00022884"/>
    </source>
</evidence>
<dbReference type="InterPro" id="IPR014720">
    <property type="entry name" value="dsRBD_dom"/>
</dbReference>
<feature type="compositionally biased region" description="Acidic residues" evidence="9">
    <location>
        <begin position="103"/>
        <end position="115"/>
    </location>
</feature>
<evidence type="ECO:0000313" key="12">
    <source>
        <dbReference type="EMBL" id="KAK7492708.1"/>
    </source>
</evidence>
<evidence type="ECO:0008006" key="14">
    <source>
        <dbReference type="Google" id="ProtNLM"/>
    </source>
</evidence>
<evidence type="ECO:0000256" key="7">
    <source>
        <dbReference type="ARBA" id="ARBA00023242"/>
    </source>
</evidence>
<keyword evidence="6 8" id="KW-0694">RNA-binding</keyword>
<dbReference type="FunFam" id="3.30.160.20:FF:000009">
    <property type="entry name" value="Adenosine deaminase RNA-specific B2 (inactive)"/>
    <property type="match status" value="1"/>
</dbReference>
<dbReference type="EMBL" id="JACVVK020000100">
    <property type="protein sequence ID" value="KAK7492708.1"/>
    <property type="molecule type" value="Genomic_DNA"/>
</dbReference>
<evidence type="ECO:0000256" key="9">
    <source>
        <dbReference type="SAM" id="MobiDB-lite"/>
    </source>
</evidence>
<feature type="domain" description="DRBM" evidence="10">
    <location>
        <begin position="160"/>
        <end position="226"/>
    </location>
</feature>
<evidence type="ECO:0000313" key="13">
    <source>
        <dbReference type="Proteomes" id="UP001519460"/>
    </source>
</evidence>
<sequence>MGCPVCTYWHSLYEVDKLGFRLLRVEFNHMYLAGVCKTCKLCCPELSVTAGLIFVYMYFICPLAQCAYMQFFLLCVSEDYDVVKKRKARKRKAPADPRPTSTEAEDVNVESEDVGGGDGDAKEGEDKQEDNEEDDEMLGKRRADGGSSAAKKRKFHGPKTPKNALMQLNEIKPGLEFRFESQTGPVHAPIFTMSVEVNGQTFRGSGSTKKKAKMMAAEAALRSFVQFPNASEAHQAMGRQVTTTGDFTDELAEIDKTCLFNDFENSASGSNEASGDAERLNGDSAQNGANHRSQGKKLSVPSQPGDKNPVMILNEMRPGLKYEFVSETGESHSKCFTMSVTVDGQTFEGYGRNKKIAKSRAAQAALVKVFGLDFTYEPGRQPVQGDQEEMGEQGSSDLADLVCKLVLEKFGELTNNFTAQTARRKVLAGIVMTLDPQVVSGNVGPEAQAICVATGTKCINGEYLSSQGTSLNDCHAEVIARRSLLRFLYAQLRLHLSEDPNIRDSSIFQLRDDGHGFRLKDSVQFHLYISTAPCGDARIFSPHEKEGDASDKHPNRRARGQLRTKIESGEGTIPVRSAPTVQTWDGVLQGERLLTMSCSDKITRWNVLGLQGSLLGQLLEPVYLDSLVLGSLYHGDHLSRAVYSRVNPIASSPVMQPPFRLNRPLLSGISNPESRQPGKAPNSSVNWCIGDLALEVVNPMTGRTEQDTTSRLCKQALFKLYSEVAAQLPHLVGPKDPSIPVPRVYGEVKAAFADYLAVKEELIKTFQKVGLGTWVRKPLEVDQFELASE</sequence>
<feature type="compositionally biased region" description="Polar residues" evidence="9">
    <location>
        <begin position="283"/>
        <end position="292"/>
    </location>
</feature>
<feature type="domain" description="A to I editase" evidence="11">
    <location>
        <begin position="451"/>
        <end position="784"/>
    </location>
</feature>
<organism evidence="12 13">
    <name type="scientific">Batillaria attramentaria</name>
    <dbReference type="NCBI Taxonomy" id="370345"/>
    <lineage>
        <taxon>Eukaryota</taxon>
        <taxon>Metazoa</taxon>
        <taxon>Spiralia</taxon>
        <taxon>Lophotrochozoa</taxon>
        <taxon>Mollusca</taxon>
        <taxon>Gastropoda</taxon>
        <taxon>Caenogastropoda</taxon>
        <taxon>Sorbeoconcha</taxon>
        <taxon>Cerithioidea</taxon>
        <taxon>Batillariidae</taxon>
        <taxon>Batillaria</taxon>
    </lineage>
</organism>
<comment type="caution">
    <text evidence="12">The sequence shown here is derived from an EMBL/GenBank/DDBJ whole genome shotgun (WGS) entry which is preliminary data.</text>
</comment>